<dbReference type="EMBL" id="LT549890">
    <property type="protein sequence ID" value="SAI84824.1"/>
    <property type="molecule type" value="Genomic_DNA"/>
</dbReference>
<dbReference type="PATRIC" id="fig|2287.9.peg.1289"/>
<sequence>MILRNLNLKPRKYELKDIALALAAYSLGVQITKTRIPPSTLS</sequence>
<name>A0A157T098_SACSO</name>
<protein>
    <submittedName>
        <fullName evidence="1">ORF1 in transposon ISC1173</fullName>
    </submittedName>
</protein>
<reference evidence="2" key="1">
    <citation type="submission" date="2016-04" db="EMBL/GenBank/DDBJ databases">
        <authorList>
            <person name="Shah S.A."/>
            <person name="Garrett R.A."/>
        </authorList>
    </citation>
    <scope>NUCLEOTIDE SEQUENCE [LARGE SCALE GENOMIC DNA]</scope>
    <source>
        <strain evidence="2">ATCC 35091 / DSM 1616 / JCM 8930 / NBRC 15331 / P1</strain>
    </source>
</reference>
<organism evidence="1 2">
    <name type="scientific">Saccharolobus solfataricus</name>
    <name type="common">Sulfolobus solfataricus</name>
    <dbReference type="NCBI Taxonomy" id="2287"/>
    <lineage>
        <taxon>Archaea</taxon>
        <taxon>Thermoproteota</taxon>
        <taxon>Thermoprotei</taxon>
        <taxon>Sulfolobales</taxon>
        <taxon>Sulfolobaceae</taxon>
        <taxon>Saccharolobus</taxon>
    </lineage>
</organism>
<gene>
    <name evidence="1" type="ORF">SSOP1_1270</name>
</gene>
<proteinExistence type="predicted"/>
<dbReference type="AlphaFoldDB" id="A0A157T098"/>
<evidence type="ECO:0000313" key="2">
    <source>
        <dbReference type="Proteomes" id="UP000076770"/>
    </source>
</evidence>
<accession>A0A157T098</accession>
<dbReference type="Proteomes" id="UP000076770">
    <property type="component" value="Chromosome i"/>
</dbReference>
<evidence type="ECO:0000313" key="1">
    <source>
        <dbReference type="EMBL" id="SAI84824.1"/>
    </source>
</evidence>